<organism evidence="3 4">
    <name type="scientific">Novosphingobium cyanobacteriorum</name>
    <dbReference type="NCBI Taxonomy" id="3024215"/>
    <lineage>
        <taxon>Bacteria</taxon>
        <taxon>Pseudomonadati</taxon>
        <taxon>Pseudomonadota</taxon>
        <taxon>Alphaproteobacteria</taxon>
        <taxon>Sphingomonadales</taxon>
        <taxon>Sphingomonadaceae</taxon>
        <taxon>Novosphingobium</taxon>
    </lineage>
</organism>
<evidence type="ECO:0000313" key="3">
    <source>
        <dbReference type="EMBL" id="MDF8331943.1"/>
    </source>
</evidence>
<feature type="domain" description="Phasin" evidence="2">
    <location>
        <begin position="205"/>
        <end position="302"/>
    </location>
</feature>
<protein>
    <submittedName>
        <fullName evidence="3">TIGR01841 family phasin</fullName>
    </submittedName>
</protein>
<feature type="compositionally biased region" description="Low complexity" evidence="1">
    <location>
        <begin position="101"/>
        <end position="111"/>
    </location>
</feature>
<dbReference type="InterPro" id="IPR010127">
    <property type="entry name" value="Phasin_subfam-1"/>
</dbReference>
<feature type="compositionally biased region" description="Low complexity" evidence="1">
    <location>
        <begin position="81"/>
        <end position="93"/>
    </location>
</feature>
<dbReference type="InterPro" id="IPR018968">
    <property type="entry name" value="Phasin"/>
</dbReference>
<sequence>MAEDANEITGIAPEAEGAVAAPVVEVVEPVAAAPEAIVEAAAADAGIAAEPAPVKKKGGRPRKDAVKVEAEPAPVAEALPAEAPVSQVPTAKPAKVKAPRKAASTTVKAKPVAKPVKASPVKVKASKPAPVARPAKAPKIAVSKFKSSVINAAAPAPGAATAPRKEQFKMATPTEMTEKFTSAFKDASEKAKAAFEKSQASLGDVTEFAKGNVEAMVESTKILASGLQEMGKGYVTESKSVMETLTEELKGLTSVKSPTEFFEKQSALLRKQFDAAVAASSKNSEAMLKLANEAFQPISNRVSIAVEKMKQAA</sequence>
<dbReference type="Pfam" id="PF09361">
    <property type="entry name" value="Phasin_2"/>
    <property type="match status" value="1"/>
</dbReference>
<gene>
    <name evidence="3" type="primary">phaP</name>
    <name evidence="3" type="ORF">POM99_01905</name>
</gene>
<dbReference type="RefSeq" id="WP_277275099.1">
    <property type="nucleotide sequence ID" value="NZ_JAROCY010000002.1"/>
</dbReference>
<keyword evidence="4" id="KW-1185">Reference proteome</keyword>
<reference evidence="3 4" key="1">
    <citation type="submission" date="2023-03" db="EMBL/GenBank/DDBJ databases">
        <title>Novosphingobium cyanobacteriorum sp. nov., isolated from a eutrophic reservoir during the Microcystis bloom period.</title>
        <authorList>
            <person name="Kang M."/>
            <person name="Le V."/>
            <person name="Ko S.-R."/>
            <person name="Lee S.-A."/>
            <person name="Ahn C.-Y."/>
        </authorList>
    </citation>
    <scope>NUCLEOTIDE SEQUENCE [LARGE SCALE GENOMIC DNA]</scope>
    <source>
        <strain evidence="3 4">HBC54</strain>
    </source>
</reference>
<evidence type="ECO:0000313" key="4">
    <source>
        <dbReference type="Proteomes" id="UP001222770"/>
    </source>
</evidence>
<dbReference type="EMBL" id="JAROCY010000002">
    <property type="protein sequence ID" value="MDF8331943.1"/>
    <property type="molecule type" value="Genomic_DNA"/>
</dbReference>
<evidence type="ECO:0000256" key="1">
    <source>
        <dbReference type="SAM" id="MobiDB-lite"/>
    </source>
</evidence>
<dbReference type="Proteomes" id="UP001222770">
    <property type="component" value="Unassembled WGS sequence"/>
</dbReference>
<proteinExistence type="predicted"/>
<comment type="caution">
    <text evidence="3">The sequence shown here is derived from an EMBL/GenBank/DDBJ whole genome shotgun (WGS) entry which is preliminary data.</text>
</comment>
<dbReference type="NCBIfam" id="TIGR01841">
    <property type="entry name" value="phasin"/>
    <property type="match status" value="1"/>
</dbReference>
<feature type="region of interest" description="Disordered" evidence="1">
    <location>
        <begin position="81"/>
        <end position="111"/>
    </location>
</feature>
<accession>A0ABT6CEP6</accession>
<feature type="region of interest" description="Disordered" evidence="1">
    <location>
        <begin position="48"/>
        <end position="69"/>
    </location>
</feature>
<evidence type="ECO:0000259" key="2">
    <source>
        <dbReference type="Pfam" id="PF09361"/>
    </source>
</evidence>
<name>A0ABT6CEP6_9SPHN</name>